<sequence>MIKTNDIIKVAVGASSVAQKALNSIVDKSCSIIEDKILKGHYVTREEFEKLQILVIKLKKELAELTGK</sequence>
<dbReference type="Proteomes" id="UP000007878">
    <property type="component" value="Chromosome"/>
</dbReference>
<proteinExistence type="predicted"/>
<protein>
    <submittedName>
        <fullName evidence="1">Uncharacterized protein</fullName>
    </submittedName>
</protein>
<accession>A0ABN4A979</accession>
<organism evidence="1 2">
    <name type="scientific">Rickettsia canadensis str. CA410</name>
    <dbReference type="NCBI Taxonomy" id="1105107"/>
    <lineage>
        <taxon>Bacteria</taxon>
        <taxon>Pseudomonadati</taxon>
        <taxon>Pseudomonadota</taxon>
        <taxon>Alphaproteobacteria</taxon>
        <taxon>Rickettsiales</taxon>
        <taxon>Rickettsiaceae</taxon>
        <taxon>Rickettsieae</taxon>
        <taxon>Rickettsia</taxon>
        <taxon>belli group</taxon>
    </lineage>
</organism>
<reference evidence="2" key="1">
    <citation type="submission" date="2012-02" db="EMBL/GenBank/DDBJ databases">
        <title>Complete genome sequence of Rickettsia parkeri strain Portsmouth.</title>
        <authorList>
            <person name="Johnson S.L."/>
            <person name="Munk A.C."/>
            <person name="Han S."/>
            <person name="Bruce D.C."/>
            <person name="Dasch G.A."/>
        </authorList>
    </citation>
    <scope>NUCLEOTIDE SEQUENCE [LARGE SCALE GENOMIC DNA]</scope>
    <source>
        <strain evidence="2">CA410</strain>
    </source>
</reference>
<gene>
    <name evidence="1" type="ORF">RCA_01330</name>
</gene>
<name>A0ABN4A979_RICCA</name>
<keyword evidence="2" id="KW-1185">Reference proteome</keyword>
<evidence type="ECO:0000313" key="1">
    <source>
        <dbReference type="EMBL" id="AFB20843.1"/>
    </source>
</evidence>
<evidence type="ECO:0000313" key="2">
    <source>
        <dbReference type="Proteomes" id="UP000007878"/>
    </source>
</evidence>
<dbReference type="EMBL" id="CP003304">
    <property type="protein sequence ID" value="AFB20843.1"/>
    <property type="molecule type" value="Genomic_DNA"/>
</dbReference>